<evidence type="ECO:0000256" key="9">
    <source>
        <dbReference type="ARBA" id="ARBA00023136"/>
    </source>
</evidence>
<dbReference type="GeneTree" id="ENSGT00940000155987"/>
<feature type="disulfide bond" evidence="12">
    <location>
        <begin position="437"/>
        <end position="498"/>
    </location>
</feature>
<evidence type="ECO:0000256" key="11">
    <source>
        <dbReference type="ARBA" id="ARBA00023180"/>
    </source>
</evidence>
<keyword evidence="6" id="KW-0732">Signal</keyword>
<reference evidence="14" key="1">
    <citation type="submission" date="2025-08" db="UniProtKB">
        <authorList>
            <consortium name="Ensembl"/>
        </authorList>
    </citation>
    <scope>IDENTIFICATION</scope>
    <source>
        <strain evidence="14">Glennie</strain>
    </source>
</reference>
<dbReference type="SMART" id="SM00202">
    <property type="entry name" value="SR"/>
    <property type="match status" value="6"/>
</dbReference>
<feature type="disulfide bond" evidence="12">
    <location>
        <begin position="660"/>
        <end position="721"/>
    </location>
</feature>
<dbReference type="Proteomes" id="UP000002279">
    <property type="component" value="Unplaced"/>
</dbReference>
<feature type="domain" description="SRCR" evidence="13">
    <location>
        <begin position="50"/>
        <end position="151"/>
    </location>
</feature>
<keyword evidence="8" id="KW-1133">Transmembrane helix</keyword>
<dbReference type="Pfam" id="PF00530">
    <property type="entry name" value="SRCR"/>
    <property type="match status" value="6"/>
</dbReference>
<dbReference type="FunFam" id="3.10.250.10:FF:000002">
    <property type="entry name" value="Scavenger receptor cysteine-rich type 1 protein M130"/>
    <property type="match status" value="2"/>
</dbReference>
<keyword evidence="9" id="KW-0472">Membrane</keyword>
<sequence>MDLRRTKSARWYFVRVKQGLVPGEELVDLKLMVRSFCLIQRGMGAVADELRLVDGDSLCEGRVEVKHDGQWGTVCDDYWDLDDAAVVCRQLGCGTAISAPGLAHYGRGCGRVWLANLSCRGTEAALWNCSYLQWNQYDYCTHAEDAGVRCSGHRGPRLVGGPQLCTGRVEVIHGDTWGSVCDSHFPLEAAAVLCRQLQCGVAVSVLGGAHFGEGQGPVWDEDFRCVGNESFLHDCSRESRPEGTCDHSRDVGVVCSRFTGFRLENGSSHCEGRVTLQMDGTWGSLCAARWDLADANVLCHQLDCGVAVSAPGGAEFGSGNGLMWKEMFHCSGSETSLRDCPVTVLGASPCSDGNVATVICSGKGTLPSPSPQCNVDTWEPAGPGGPQGGAAECTGAPQLRLADGGGRCAGRVEIFYNGTWGTVCDDGWDVSDAQVVCRQLGCGVAVSAPGAARFGPGEGPIWLDELRCSGNEAHLGRCPSKGWGPHDCRHKEDVGAICSEFLDLRLVSDTWACAGRLEIFYNGTWGGVCSNSMRDVTVGVICRQLGCGDSGIIMSPGTYGKGSGPWWVDKIECRPSDPSLWECSSDPWSESSCPQEEEASISCAGDFLSCPDSAQCSERHKVRVVGGETECSGRVEVWHNGSWGTVCDNSWDLRSAEVVCRQLDCGSAVAALGEAIYGQGTGPIWLDDVTCRGQEASLWDCPAKPMGQSDCGHKEDAAVKCSGEDWGRGGGPGSGLRGRRIIIIMLKDHLQIAPVPGNFPLPRIKGDEDSPLNHTHCPHRKGKGEVGKKVGFSLLGSVFPGCSWDSDGPQSQAHPLVHCRS</sequence>
<keyword evidence="10 12" id="KW-1015">Disulfide bond</keyword>
<feature type="domain" description="SRCR" evidence="13">
    <location>
        <begin position="622"/>
        <end position="722"/>
    </location>
</feature>
<feature type="disulfide bond" evidence="12">
    <location>
        <begin position="181"/>
        <end position="245"/>
    </location>
</feature>
<evidence type="ECO:0000256" key="5">
    <source>
        <dbReference type="ARBA" id="ARBA00022692"/>
    </source>
</evidence>
<feature type="disulfide bond" evidence="12">
    <location>
        <begin position="424"/>
        <end position="488"/>
    </location>
</feature>
<feature type="disulfide bond" evidence="12">
    <location>
        <begin position="691"/>
        <end position="701"/>
    </location>
</feature>
<dbReference type="InterPro" id="IPR001190">
    <property type="entry name" value="SRCR"/>
</dbReference>
<evidence type="ECO:0000256" key="7">
    <source>
        <dbReference type="ARBA" id="ARBA00022737"/>
    </source>
</evidence>
<evidence type="ECO:0000256" key="8">
    <source>
        <dbReference type="ARBA" id="ARBA00022989"/>
    </source>
</evidence>
<feature type="disulfide bond" evidence="12">
    <location>
        <begin position="119"/>
        <end position="129"/>
    </location>
</feature>
<dbReference type="Gene3D" id="3.10.250.10">
    <property type="entry name" value="SRCR-like domain"/>
    <property type="match status" value="6"/>
</dbReference>
<dbReference type="InParanoid" id="F7EXR3"/>
<dbReference type="Bgee" id="ENSOANG00000000149">
    <property type="expression patterns" value="Expressed in adult mammalian kidney and 5 other cell types or tissues"/>
</dbReference>
<dbReference type="HOGENOM" id="CLU_002555_0_2_1"/>
<evidence type="ECO:0000256" key="1">
    <source>
        <dbReference type="ARBA" id="ARBA00004251"/>
    </source>
</evidence>
<evidence type="ECO:0000256" key="3">
    <source>
        <dbReference type="ARBA" id="ARBA00022475"/>
    </source>
</evidence>
<dbReference type="SUPFAM" id="SSF56487">
    <property type="entry name" value="SRCR-like"/>
    <property type="match status" value="6"/>
</dbReference>
<evidence type="ECO:0000313" key="14">
    <source>
        <dbReference type="Ensembl" id="ENSOANP00000000757.3"/>
    </source>
</evidence>
<dbReference type="GO" id="GO:0005886">
    <property type="term" value="C:plasma membrane"/>
    <property type="evidence" value="ECO:0007669"/>
    <property type="project" value="UniProtKB-SubCell"/>
</dbReference>
<name>F7EXR3_ORNAN</name>
<feature type="domain" description="SRCR" evidence="13">
    <location>
        <begin position="261"/>
        <end position="361"/>
    </location>
</feature>
<evidence type="ECO:0000256" key="2">
    <source>
        <dbReference type="ARBA" id="ARBA00004613"/>
    </source>
</evidence>
<feature type="disulfide bond" evidence="12">
    <location>
        <begin position="330"/>
        <end position="340"/>
    </location>
</feature>
<dbReference type="PANTHER" id="PTHR19331">
    <property type="entry name" value="SCAVENGER RECEPTOR DOMAIN-CONTAINING"/>
    <property type="match status" value="1"/>
</dbReference>
<protein>
    <recommendedName>
        <fullName evidence="13">SRCR domain-containing protein</fullName>
    </recommendedName>
</protein>
<evidence type="ECO:0000256" key="10">
    <source>
        <dbReference type="ARBA" id="ARBA00023157"/>
    </source>
</evidence>
<dbReference type="OMA" id="ECPVTAL"/>
<dbReference type="eggNOG" id="ENOG502QQ5W">
    <property type="taxonomic scope" value="Eukaryota"/>
</dbReference>
<feature type="domain" description="SRCR" evidence="13">
    <location>
        <begin position="399"/>
        <end position="499"/>
    </location>
</feature>
<comment type="caution">
    <text evidence="12">Lacks conserved residue(s) required for the propagation of feature annotation.</text>
</comment>
<keyword evidence="4" id="KW-0964">Secreted</keyword>
<keyword evidence="7" id="KW-0677">Repeat</keyword>
<feature type="disulfide bond" evidence="12">
    <location>
        <begin position="468"/>
        <end position="478"/>
    </location>
</feature>
<dbReference type="PROSITE" id="PS00420">
    <property type="entry name" value="SRCR_1"/>
    <property type="match status" value="2"/>
</dbReference>
<feature type="disulfide bond" evidence="12">
    <location>
        <begin position="286"/>
        <end position="350"/>
    </location>
</feature>
<feature type="disulfide bond" evidence="12">
    <location>
        <begin position="299"/>
        <end position="360"/>
    </location>
</feature>
<dbReference type="FunFam" id="3.10.250.10:FF:000004">
    <property type="entry name" value="Scavenger receptor cysteine-rich type 1 protein M130"/>
    <property type="match status" value="2"/>
</dbReference>
<evidence type="ECO:0000256" key="6">
    <source>
        <dbReference type="ARBA" id="ARBA00022729"/>
    </source>
</evidence>
<dbReference type="PROSITE" id="PS50287">
    <property type="entry name" value="SRCR_2"/>
    <property type="match status" value="6"/>
</dbReference>
<dbReference type="AlphaFoldDB" id="F7EXR3"/>
<keyword evidence="3" id="KW-1003">Cell membrane</keyword>
<dbReference type="PRINTS" id="PR00258">
    <property type="entry name" value="SPERACTRCPTR"/>
</dbReference>
<feature type="disulfide bond" evidence="12">
    <location>
        <begin position="542"/>
        <end position="603"/>
    </location>
</feature>
<feature type="domain" description="SRCR" evidence="13">
    <location>
        <begin position="156"/>
        <end position="256"/>
    </location>
</feature>
<comment type="subcellular location">
    <subcellularLocation>
        <location evidence="1">Cell membrane</location>
        <topology evidence="1">Single-pass type I membrane protein</topology>
    </subcellularLocation>
    <subcellularLocation>
        <location evidence="2">Secreted</location>
    </subcellularLocation>
</comment>
<evidence type="ECO:0000256" key="4">
    <source>
        <dbReference type="ARBA" id="ARBA00022525"/>
    </source>
</evidence>
<organism evidence="14 15">
    <name type="scientific">Ornithorhynchus anatinus</name>
    <name type="common">Duckbill platypus</name>
    <dbReference type="NCBI Taxonomy" id="9258"/>
    <lineage>
        <taxon>Eukaryota</taxon>
        <taxon>Metazoa</taxon>
        <taxon>Chordata</taxon>
        <taxon>Craniata</taxon>
        <taxon>Vertebrata</taxon>
        <taxon>Euteleostomi</taxon>
        <taxon>Mammalia</taxon>
        <taxon>Monotremata</taxon>
        <taxon>Ornithorhynchidae</taxon>
        <taxon>Ornithorhynchus</taxon>
    </lineage>
</organism>
<feature type="disulfide bond" evidence="12">
    <location>
        <begin position="573"/>
        <end position="583"/>
    </location>
</feature>
<evidence type="ECO:0000256" key="12">
    <source>
        <dbReference type="PROSITE-ProRule" id="PRU00196"/>
    </source>
</evidence>
<dbReference type="GO" id="GO:0005576">
    <property type="term" value="C:extracellular region"/>
    <property type="evidence" value="ECO:0007669"/>
    <property type="project" value="UniProtKB-SubCell"/>
</dbReference>
<dbReference type="Ensembl" id="ENSOANT00000000758.3">
    <property type="protein sequence ID" value="ENSOANP00000000757.3"/>
    <property type="gene ID" value="ENSOANG00000000149.4"/>
</dbReference>
<keyword evidence="5" id="KW-0812">Transmembrane</keyword>
<feature type="disulfide bond" evidence="12">
    <location>
        <begin position="529"/>
        <end position="593"/>
    </location>
</feature>
<feature type="disulfide bond" evidence="12">
    <location>
        <begin position="647"/>
        <end position="711"/>
    </location>
</feature>
<feature type="disulfide bond" evidence="12">
    <location>
        <begin position="194"/>
        <end position="255"/>
    </location>
</feature>
<feature type="disulfide bond" evidence="12">
    <location>
        <begin position="225"/>
        <end position="235"/>
    </location>
</feature>
<dbReference type="FunFam" id="3.10.250.10:FF:000012">
    <property type="entry name" value="CD163 molecule like 1"/>
    <property type="match status" value="1"/>
</dbReference>
<dbReference type="PANTHER" id="PTHR19331:SF484">
    <property type="entry name" value="SRCR DOMAIN-CONTAINING PROTEIN"/>
    <property type="match status" value="1"/>
</dbReference>
<keyword evidence="15" id="KW-1185">Reference proteome</keyword>
<evidence type="ECO:0000313" key="15">
    <source>
        <dbReference type="Proteomes" id="UP000002279"/>
    </source>
</evidence>
<reference evidence="14" key="2">
    <citation type="submission" date="2025-09" db="UniProtKB">
        <authorList>
            <consortium name="Ensembl"/>
        </authorList>
    </citation>
    <scope>IDENTIFICATION</scope>
    <source>
        <strain evidence="14">Glennie</strain>
    </source>
</reference>
<evidence type="ECO:0000259" key="13">
    <source>
        <dbReference type="PROSITE" id="PS50287"/>
    </source>
</evidence>
<proteinExistence type="predicted"/>
<dbReference type="FunFam" id="3.10.250.10:FF:000003">
    <property type="entry name" value="Deleted in malignant brain tumors 1"/>
    <property type="match status" value="1"/>
</dbReference>
<dbReference type="GO" id="GO:0005737">
    <property type="term" value="C:cytoplasm"/>
    <property type="evidence" value="ECO:0007669"/>
    <property type="project" value="UniProtKB-ARBA"/>
</dbReference>
<dbReference type="InterPro" id="IPR036772">
    <property type="entry name" value="SRCR-like_dom_sf"/>
</dbReference>
<accession>F7EXR3</accession>
<keyword evidence="11" id="KW-0325">Glycoprotein</keyword>
<feature type="domain" description="SRCR" evidence="13">
    <location>
        <begin position="504"/>
        <end position="604"/>
    </location>
</feature>